<name>A0A1B7MGD9_9AGAM</name>
<dbReference type="InParanoid" id="A0A1B7MGD9"/>
<dbReference type="OrthoDB" id="444848at2759"/>
<evidence type="ECO:0000313" key="3">
    <source>
        <dbReference type="EMBL" id="OAX31670.1"/>
    </source>
</evidence>
<dbReference type="GO" id="GO:0005634">
    <property type="term" value="C:nucleus"/>
    <property type="evidence" value="ECO:0007669"/>
    <property type="project" value="UniProtKB-ARBA"/>
</dbReference>
<accession>A0A1B7MGD9</accession>
<dbReference type="Proteomes" id="UP000092154">
    <property type="component" value="Unassembled WGS sequence"/>
</dbReference>
<keyword evidence="1" id="KW-0694">RNA-binding</keyword>
<dbReference type="GO" id="GO:0015074">
    <property type="term" value="P:DNA integration"/>
    <property type="evidence" value="ECO:0007669"/>
    <property type="project" value="InterPro"/>
</dbReference>
<dbReference type="STRING" id="1314800.A0A1B7MGD9"/>
<dbReference type="InterPro" id="IPR036397">
    <property type="entry name" value="RNaseH_sf"/>
</dbReference>
<dbReference type="Gene3D" id="3.30.420.10">
    <property type="entry name" value="Ribonuclease H-like superfamily/Ribonuclease H"/>
    <property type="match status" value="1"/>
</dbReference>
<dbReference type="PROSITE" id="PS50994">
    <property type="entry name" value="INTEGRASE"/>
    <property type="match status" value="1"/>
</dbReference>
<dbReference type="GO" id="GO:0003723">
    <property type="term" value="F:RNA binding"/>
    <property type="evidence" value="ECO:0007669"/>
    <property type="project" value="UniProtKB-KW"/>
</dbReference>
<dbReference type="EMBL" id="KV449295">
    <property type="protein sequence ID" value="OAX31670.1"/>
    <property type="molecule type" value="Genomic_DNA"/>
</dbReference>
<evidence type="ECO:0000256" key="1">
    <source>
        <dbReference type="ARBA" id="ARBA00022884"/>
    </source>
</evidence>
<dbReference type="InterPro" id="IPR001584">
    <property type="entry name" value="Integrase_cat-core"/>
</dbReference>
<proteinExistence type="predicted"/>
<evidence type="ECO:0000313" key="4">
    <source>
        <dbReference type="Proteomes" id="UP000092154"/>
    </source>
</evidence>
<dbReference type="InterPro" id="IPR012337">
    <property type="entry name" value="RNaseH-like_sf"/>
</dbReference>
<feature type="domain" description="Integrase catalytic" evidence="2">
    <location>
        <begin position="1"/>
        <end position="48"/>
    </location>
</feature>
<gene>
    <name evidence="3" type="ORF">K503DRAFT_667526</name>
</gene>
<sequence length="76" mass="8590">DNGTPFVTALDWLAQKYHIHHIHISTYNSKANGIVECLHRTIWDSLIKACNGDITQLPLLAPNIFWADCVTTRKST</sequence>
<reference evidence="3 4" key="1">
    <citation type="submission" date="2016-06" db="EMBL/GenBank/DDBJ databases">
        <title>Comparative genomics of the ectomycorrhizal sister species Rhizopogon vinicolor and Rhizopogon vesiculosus (Basidiomycota: Boletales) reveals a divergence of the mating type B locus.</title>
        <authorList>
            <consortium name="DOE Joint Genome Institute"/>
            <person name="Mujic A.B."/>
            <person name="Kuo A."/>
            <person name="Tritt A."/>
            <person name="Lipzen A."/>
            <person name="Chen C."/>
            <person name="Johnson J."/>
            <person name="Sharma A."/>
            <person name="Barry K."/>
            <person name="Grigoriev I.V."/>
            <person name="Spatafora J.W."/>
        </authorList>
    </citation>
    <scope>NUCLEOTIDE SEQUENCE [LARGE SCALE GENOMIC DNA]</scope>
    <source>
        <strain evidence="3 4">AM-OR11-026</strain>
    </source>
</reference>
<feature type="non-terminal residue" evidence="3">
    <location>
        <position position="76"/>
    </location>
</feature>
<dbReference type="SUPFAM" id="SSF53098">
    <property type="entry name" value="Ribonuclease H-like"/>
    <property type="match status" value="1"/>
</dbReference>
<feature type="non-terminal residue" evidence="3">
    <location>
        <position position="1"/>
    </location>
</feature>
<evidence type="ECO:0000259" key="2">
    <source>
        <dbReference type="PROSITE" id="PS50994"/>
    </source>
</evidence>
<protein>
    <recommendedName>
        <fullName evidence="2">Integrase catalytic domain-containing protein</fullName>
    </recommendedName>
</protein>
<dbReference type="AlphaFoldDB" id="A0A1B7MGD9"/>
<organism evidence="3 4">
    <name type="scientific">Rhizopogon vinicolor AM-OR11-026</name>
    <dbReference type="NCBI Taxonomy" id="1314800"/>
    <lineage>
        <taxon>Eukaryota</taxon>
        <taxon>Fungi</taxon>
        <taxon>Dikarya</taxon>
        <taxon>Basidiomycota</taxon>
        <taxon>Agaricomycotina</taxon>
        <taxon>Agaricomycetes</taxon>
        <taxon>Agaricomycetidae</taxon>
        <taxon>Boletales</taxon>
        <taxon>Suillineae</taxon>
        <taxon>Rhizopogonaceae</taxon>
        <taxon>Rhizopogon</taxon>
    </lineage>
</organism>
<keyword evidence="4" id="KW-1185">Reference proteome</keyword>